<dbReference type="GO" id="GO:0016746">
    <property type="term" value="F:acyltransferase activity"/>
    <property type="evidence" value="ECO:0007669"/>
    <property type="project" value="UniProtKB-KW"/>
</dbReference>
<keyword evidence="7" id="KW-1185">Reference proteome</keyword>
<dbReference type="Proteomes" id="UP001161247">
    <property type="component" value="Chromosome 1"/>
</dbReference>
<comment type="similarity">
    <text evidence="1">Belongs to the plant acyltransferase family.</text>
</comment>
<proteinExistence type="inferred from homology"/>
<accession>A0AAV1C6X4</accession>
<dbReference type="PANTHER" id="PTHR31623:SF122">
    <property type="entry name" value="HXXXD-TYPE ACYL-TRANSFERASE FAMILY PROTEIN"/>
    <property type="match status" value="1"/>
</dbReference>
<sequence length="477" mass="53020">MPSKMSSDLEIQVLNSKLIKPSNPTPPHLQKLYLSLFDQLVPPVYFSIILYYSGPPPSPADDRSVPTIAETRARLEKTLSEELPSFFPLAGRFIQDDFSIDCNDQGVAYSEAQVSSKLSDFLRQGPRIEYLDKLLPWESPPASKSDASPLLGIQVNTFDCGSLVLGISISHIIADAASLGQFLNSWARSSQNCSEMAFYPSPNFHHDIAVLFPARTSAEDKATLPLPPTPKPKELQSNNSPDKIVTTRLLFGQETITKIKENAAKSKGPDSSISDIKSSKVVIALALLWKSFMSLAAGKHGYTRDSVIAIAMNIRGKLSLQIPETCFGNFCVSIVVPFEANKNGNKLPEVYDLISLLTEAIRDMNNRIYKAKTVEEVSSILIESRRGLTQIWDQERNRLIDVYRTSSWRGFPLYEVDFGWGKPFWTSVATQWGQGVWLMDANNGDGIEVWVSLKEEDMAEFKRNPDILALPVPTSVV</sequence>
<keyword evidence="4" id="KW-0808">Transferase</keyword>
<dbReference type="GO" id="GO:0009820">
    <property type="term" value="P:alkaloid metabolic process"/>
    <property type="evidence" value="ECO:0007669"/>
    <property type="project" value="UniProtKB-KW"/>
</dbReference>
<evidence type="ECO:0000256" key="5">
    <source>
        <dbReference type="ARBA" id="ARBA00023315"/>
    </source>
</evidence>
<comment type="subunit">
    <text evidence="2">Monomer.</text>
</comment>
<dbReference type="EMBL" id="OX459118">
    <property type="protein sequence ID" value="CAI9090758.1"/>
    <property type="molecule type" value="Genomic_DNA"/>
</dbReference>
<protein>
    <submittedName>
        <fullName evidence="6">OLC1v1025590C1</fullName>
    </submittedName>
</protein>
<evidence type="ECO:0000256" key="3">
    <source>
        <dbReference type="ARBA" id="ARBA00022589"/>
    </source>
</evidence>
<evidence type="ECO:0000256" key="1">
    <source>
        <dbReference type="ARBA" id="ARBA00009861"/>
    </source>
</evidence>
<keyword evidence="5" id="KW-0012">Acyltransferase</keyword>
<evidence type="ECO:0000313" key="7">
    <source>
        <dbReference type="Proteomes" id="UP001161247"/>
    </source>
</evidence>
<dbReference type="Pfam" id="PF02458">
    <property type="entry name" value="Transferase"/>
    <property type="match status" value="1"/>
</dbReference>
<gene>
    <name evidence="6" type="ORF">OLC1_LOCUS2845</name>
</gene>
<organism evidence="6 7">
    <name type="scientific">Oldenlandia corymbosa var. corymbosa</name>
    <dbReference type="NCBI Taxonomy" id="529605"/>
    <lineage>
        <taxon>Eukaryota</taxon>
        <taxon>Viridiplantae</taxon>
        <taxon>Streptophyta</taxon>
        <taxon>Embryophyta</taxon>
        <taxon>Tracheophyta</taxon>
        <taxon>Spermatophyta</taxon>
        <taxon>Magnoliopsida</taxon>
        <taxon>eudicotyledons</taxon>
        <taxon>Gunneridae</taxon>
        <taxon>Pentapetalae</taxon>
        <taxon>asterids</taxon>
        <taxon>lamiids</taxon>
        <taxon>Gentianales</taxon>
        <taxon>Rubiaceae</taxon>
        <taxon>Rubioideae</taxon>
        <taxon>Spermacoceae</taxon>
        <taxon>Hedyotis-Oldenlandia complex</taxon>
        <taxon>Oldenlandia</taxon>
    </lineage>
</organism>
<dbReference type="Gene3D" id="3.30.559.10">
    <property type="entry name" value="Chloramphenicol acetyltransferase-like domain"/>
    <property type="match status" value="2"/>
</dbReference>
<evidence type="ECO:0000256" key="2">
    <source>
        <dbReference type="ARBA" id="ARBA00011245"/>
    </source>
</evidence>
<dbReference type="PANTHER" id="PTHR31623">
    <property type="entry name" value="F21J9.9"/>
    <property type="match status" value="1"/>
</dbReference>
<dbReference type="InterPro" id="IPR023213">
    <property type="entry name" value="CAT-like_dom_sf"/>
</dbReference>
<name>A0AAV1C6X4_OLDCO</name>
<evidence type="ECO:0000313" key="6">
    <source>
        <dbReference type="EMBL" id="CAI9090758.1"/>
    </source>
</evidence>
<keyword evidence="3" id="KW-0017">Alkaloid metabolism</keyword>
<dbReference type="AlphaFoldDB" id="A0AAV1C6X4"/>
<reference evidence="6" key="1">
    <citation type="submission" date="2023-03" db="EMBL/GenBank/DDBJ databases">
        <authorList>
            <person name="Julca I."/>
        </authorList>
    </citation>
    <scope>NUCLEOTIDE SEQUENCE</scope>
</reference>
<evidence type="ECO:0000256" key="4">
    <source>
        <dbReference type="ARBA" id="ARBA00022679"/>
    </source>
</evidence>